<keyword evidence="2" id="KW-1185">Reference proteome</keyword>
<name>A0A494XYY8_9BACL</name>
<evidence type="ECO:0000313" key="2">
    <source>
        <dbReference type="Proteomes" id="UP000282076"/>
    </source>
</evidence>
<organism evidence="1 2">
    <name type="scientific">Cohnella endophytica</name>
    <dbReference type="NCBI Taxonomy" id="2419778"/>
    <lineage>
        <taxon>Bacteria</taxon>
        <taxon>Bacillati</taxon>
        <taxon>Bacillota</taxon>
        <taxon>Bacilli</taxon>
        <taxon>Bacillales</taxon>
        <taxon>Paenibacillaceae</taxon>
        <taxon>Cohnella</taxon>
    </lineage>
</organism>
<evidence type="ECO:0000313" key="1">
    <source>
        <dbReference type="EMBL" id="RKP54279.1"/>
    </source>
</evidence>
<proteinExistence type="predicted"/>
<sequence>MKNRLQFLYKKDSVIMLSLLEAKNIVTATFLPGITQHAMKNIVRVLDFGGIGAFGVLLR</sequence>
<dbReference type="Proteomes" id="UP000282076">
    <property type="component" value="Unassembled WGS sequence"/>
</dbReference>
<dbReference type="AlphaFoldDB" id="A0A494XYY8"/>
<protein>
    <submittedName>
        <fullName evidence="1">Uncharacterized protein</fullName>
    </submittedName>
</protein>
<accession>A0A494XYY8</accession>
<gene>
    <name evidence="1" type="ORF">D7Z26_13000</name>
</gene>
<comment type="caution">
    <text evidence="1">The sequence shown here is derived from an EMBL/GenBank/DDBJ whole genome shotgun (WGS) entry which is preliminary data.</text>
</comment>
<reference evidence="1 2" key="1">
    <citation type="submission" date="2018-10" db="EMBL/GenBank/DDBJ databases">
        <title>Cohnella sp. M2MS4P-1, whole genome shotgun sequence.</title>
        <authorList>
            <person name="Tuo L."/>
        </authorList>
    </citation>
    <scope>NUCLEOTIDE SEQUENCE [LARGE SCALE GENOMIC DNA]</scope>
    <source>
        <strain evidence="1 2">M2MS4P-1</strain>
    </source>
</reference>
<dbReference type="EMBL" id="RBZM01000005">
    <property type="protein sequence ID" value="RKP54279.1"/>
    <property type="molecule type" value="Genomic_DNA"/>
</dbReference>
<dbReference type="RefSeq" id="WP_120977385.1">
    <property type="nucleotide sequence ID" value="NZ_RBZM01000005.1"/>
</dbReference>